<keyword evidence="6" id="KW-1185">Reference proteome</keyword>
<keyword evidence="2 5" id="KW-0238">DNA-binding</keyword>
<keyword evidence="1" id="KW-0805">Transcription regulation</keyword>
<dbReference type="PANTHER" id="PTHR43537:SF24">
    <property type="entry name" value="GLUCONATE OPERON TRANSCRIPTIONAL REPRESSOR"/>
    <property type="match status" value="1"/>
</dbReference>
<name>A0ABU0J919_9HYPH</name>
<dbReference type="RefSeq" id="WP_307275010.1">
    <property type="nucleotide sequence ID" value="NZ_JAUSVX010000007.1"/>
</dbReference>
<dbReference type="SMART" id="SM00345">
    <property type="entry name" value="HTH_GNTR"/>
    <property type="match status" value="1"/>
</dbReference>
<dbReference type="SUPFAM" id="SSF46785">
    <property type="entry name" value="Winged helix' DNA-binding domain"/>
    <property type="match status" value="1"/>
</dbReference>
<organism evidence="5 6">
    <name type="scientific">Labrys wisconsinensis</name>
    <dbReference type="NCBI Taxonomy" id="425677"/>
    <lineage>
        <taxon>Bacteria</taxon>
        <taxon>Pseudomonadati</taxon>
        <taxon>Pseudomonadota</taxon>
        <taxon>Alphaproteobacteria</taxon>
        <taxon>Hyphomicrobiales</taxon>
        <taxon>Xanthobacteraceae</taxon>
        <taxon>Labrys</taxon>
    </lineage>
</organism>
<dbReference type="Pfam" id="PF00392">
    <property type="entry name" value="GntR"/>
    <property type="match status" value="1"/>
</dbReference>
<evidence type="ECO:0000313" key="5">
    <source>
        <dbReference type="EMBL" id="MDQ0470767.1"/>
    </source>
</evidence>
<reference evidence="5 6" key="1">
    <citation type="submission" date="2023-07" db="EMBL/GenBank/DDBJ databases">
        <title>Genomic Encyclopedia of Type Strains, Phase IV (KMG-IV): sequencing the most valuable type-strain genomes for metagenomic binning, comparative biology and taxonomic classification.</title>
        <authorList>
            <person name="Goeker M."/>
        </authorList>
    </citation>
    <scope>NUCLEOTIDE SEQUENCE [LARGE SCALE GENOMIC DNA]</scope>
    <source>
        <strain evidence="5 6">DSM 19619</strain>
    </source>
</reference>
<dbReference type="InterPro" id="IPR008920">
    <property type="entry name" value="TF_FadR/GntR_C"/>
</dbReference>
<dbReference type="PROSITE" id="PS50949">
    <property type="entry name" value="HTH_GNTR"/>
    <property type="match status" value="1"/>
</dbReference>
<dbReference type="Pfam" id="PF07729">
    <property type="entry name" value="FCD"/>
    <property type="match status" value="1"/>
</dbReference>
<dbReference type="InterPro" id="IPR036388">
    <property type="entry name" value="WH-like_DNA-bd_sf"/>
</dbReference>
<accession>A0ABU0J919</accession>
<dbReference type="PANTHER" id="PTHR43537">
    <property type="entry name" value="TRANSCRIPTIONAL REGULATOR, GNTR FAMILY"/>
    <property type="match status" value="1"/>
</dbReference>
<dbReference type="PRINTS" id="PR00035">
    <property type="entry name" value="HTHGNTR"/>
</dbReference>
<dbReference type="CDD" id="cd07377">
    <property type="entry name" value="WHTH_GntR"/>
    <property type="match status" value="1"/>
</dbReference>
<dbReference type="SUPFAM" id="SSF48008">
    <property type="entry name" value="GntR ligand-binding domain-like"/>
    <property type="match status" value="1"/>
</dbReference>
<dbReference type="Gene3D" id="1.10.10.10">
    <property type="entry name" value="Winged helix-like DNA-binding domain superfamily/Winged helix DNA-binding domain"/>
    <property type="match status" value="1"/>
</dbReference>
<sequence>MFDPDPDTEIVRLPALLGQELVGTLEREIVRLRLAPGTKLVEEDICQRFGVSRSPVREALQILASYGLVERRPRRGMVVTELSVTKLDEIYACRAVLEALAAAGVARRATPAIVATLEQRLAEMVRADQDDRRDDAFAANVALTDILHAECGNETLRQILVTLDKQALRYRFYCYRESREIVLTSLEANTAMVAAIKAGAPEQAGAVTQDLVTRSWQLIRAAITRELDDTSRRPRS</sequence>
<dbReference type="EMBL" id="JAUSVX010000007">
    <property type="protein sequence ID" value="MDQ0470767.1"/>
    <property type="molecule type" value="Genomic_DNA"/>
</dbReference>
<dbReference type="GO" id="GO:0003677">
    <property type="term" value="F:DNA binding"/>
    <property type="evidence" value="ECO:0007669"/>
    <property type="project" value="UniProtKB-KW"/>
</dbReference>
<keyword evidence="3" id="KW-0804">Transcription</keyword>
<dbReference type="InterPro" id="IPR011711">
    <property type="entry name" value="GntR_C"/>
</dbReference>
<dbReference type="Proteomes" id="UP001242480">
    <property type="component" value="Unassembled WGS sequence"/>
</dbReference>
<dbReference type="InterPro" id="IPR036390">
    <property type="entry name" value="WH_DNA-bd_sf"/>
</dbReference>
<protein>
    <submittedName>
        <fullName evidence="5">DNA-binding GntR family transcriptional regulator</fullName>
    </submittedName>
</protein>
<dbReference type="Gene3D" id="1.20.120.530">
    <property type="entry name" value="GntR ligand-binding domain-like"/>
    <property type="match status" value="1"/>
</dbReference>
<evidence type="ECO:0000313" key="6">
    <source>
        <dbReference type="Proteomes" id="UP001242480"/>
    </source>
</evidence>
<evidence type="ECO:0000256" key="1">
    <source>
        <dbReference type="ARBA" id="ARBA00023015"/>
    </source>
</evidence>
<gene>
    <name evidence="5" type="ORF">QO011_003786</name>
</gene>
<evidence type="ECO:0000256" key="3">
    <source>
        <dbReference type="ARBA" id="ARBA00023163"/>
    </source>
</evidence>
<dbReference type="InterPro" id="IPR000524">
    <property type="entry name" value="Tscrpt_reg_HTH_GntR"/>
</dbReference>
<comment type="caution">
    <text evidence="5">The sequence shown here is derived from an EMBL/GenBank/DDBJ whole genome shotgun (WGS) entry which is preliminary data.</text>
</comment>
<dbReference type="SMART" id="SM00895">
    <property type="entry name" value="FCD"/>
    <property type="match status" value="1"/>
</dbReference>
<evidence type="ECO:0000256" key="2">
    <source>
        <dbReference type="ARBA" id="ARBA00023125"/>
    </source>
</evidence>
<feature type="domain" description="HTH gntR-type" evidence="4">
    <location>
        <begin position="15"/>
        <end position="82"/>
    </location>
</feature>
<proteinExistence type="predicted"/>
<evidence type="ECO:0000259" key="4">
    <source>
        <dbReference type="PROSITE" id="PS50949"/>
    </source>
</evidence>